<gene>
    <name evidence="1" type="ORF">B456_013G082600</name>
</gene>
<protein>
    <recommendedName>
        <fullName evidence="3">Metallo-beta-lactamase domain-containing protein</fullName>
    </recommendedName>
</protein>
<dbReference type="InterPro" id="IPR036866">
    <property type="entry name" value="RibonucZ/Hydroxyglut_hydro"/>
</dbReference>
<dbReference type="InterPro" id="IPR051682">
    <property type="entry name" value="Mito_Persulfide_Diox"/>
</dbReference>
<proteinExistence type="predicted"/>
<dbReference type="GO" id="GO:0070813">
    <property type="term" value="P:hydrogen sulfide metabolic process"/>
    <property type="evidence" value="ECO:0007669"/>
    <property type="project" value="TreeGrafter"/>
</dbReference>
<dbReference type="SUPFAM" id="SSF56281">
    <property type="entry name" value="Metallo-hydrolase/oxidoreductase"/>
    <property type="match status" value="1"/>
</dbReference>
<dbReference type="AlphaFoldDB" id="A0A0D2VCC2"/>
<sequence length="66" mass="7988">MDLFVSWIQIFTLPKETLLYPAHDYKGFSVTTVGEEMLYNPRLTKDKVFFLEPSIFPFLWKMAWYF</sequence>
<dbReference type="GO" id="GO:0006749">
    <property type="term" value="P:glutathione metabolic process"/>
    <property type="evidence" value="ECO:0007669"/>
    <property type="project" value="TreeGrafter"/>
</dbReference>
<organism evidence="1 2">
    <name type="scientific">Gossypium raimondii</name>
    <name type="common">Peruvian cotton</name>
    <name type="synonym">Gossypium klotzschianum subsp. raimondii</name>
    <dbReference type="NCBI Taxonomy" id="29730"/>
    <lineage>
        <taxon>Eukaryota</taxon>
        <taxon>Viridiplantae</taxon>
        <taxon>Streptophyta</taxon>
        <taxon>Embryophyta</taxon>
        <taxon>Tracheophyta</taxon>
        <taxon>Spermatophyta</taxon>
        <taxon>Magnoliopsida</taxon>
        <taxon>eudicotyledons</taxon>
        <taxon>Gunneridae</taxon>
        <taxon>Pentapetalae</taxon>
        <taxon>rosids</taxon>
        <taxon>malvids</taxon>
        <taxon>Malvales</taxon>
        <taxon>Malvaceae</taxon>
        <taxon>Malvoideae</taxon>
        <taxon>Gossypium</taxon>
    </lineage>
</organism>
<evidence type="ECO:0000313" key="1">
    <source>
        <dbReference type="EMBL" id="KJB80139.1"/>
    </source>
</evidence>
<evidence type="ECO:0008006" key="3">
    <source>
        <dbReference type="Google" id="ProtNLM"/>
    </source>
</evidence>
<dbReference type="Gramene" id="KJB80139">
    <property type="protein sequence ID" value="KJB80139"/>
    <property type="gene ID" value="B456_013G082600"/>
</dbReference>
<keyword evidence="2" id="KW-1185">Reference proteome</keyword>
<reference evidence="1 2" key="1">
    <citation type="journal article" date="2012" name="Nature">
        <title>Repeated polyploidization of Gossypium genomes and the evolution of spinnable cotton fibres.</title>
        <authorList>
            <person name="Paterson A.H."/>
            <person name="Wendel J.F."/>
            <person name="Gundlach H."/>
            <person name="Guo H."/>
            <person name="Jenkins J."/>
            <person name="Jin D."/>
            <person name="Llewellyn D."/>
            <person name="Showmaker K.C."/>
            <person name="Shu S."/>
            <person name="Udall J."/>
            <person name="Yoo M.J."/>
            <person name="Byers R."/>
            <person name="Chen W."/>
            <person name="Doron-Faigenboim A."/>
            <person name="Duke M.V."/>
            <person name="Gong L."/>
            <person name="Grimwood J."/>
            <person name="Grover C."/>
            <person name="Grupp K."/>
            <person name="Hu G."/>
            <person name="Lee T.H."/>
            <person name="Li J."/>
            <person name="Lin L."/>
            <person name="Liu T."/>
            <person name="Marler B.S."/>
            <person name="Page J.T."/>
            <person name="Roberts A.W."/>
            <person name="Romanel E."/>
            <person name="Sanders W.S."/>
            <person name="Szadkowski E."/>
            <person name="Tan X."/>
            <person name="Tang H."/>
            <person name="Xu C."/>
            <person name="Wang J."/>
            <person name="Wang Z."/>
            <person name="Zhang D."/>
            <person name="Zhang L."/>
            <person name="Ashrafi H."/>
            <person name="Bedon F."/>
            <person name="Bowers J.E."/>
            <person name="Brubaker C.L."/>
            <person name="Chee P.W."/>
            <person name="Das S."/>
            <person name="Gingle A.R."/>
            <person name="Haigler C.H."/>
            <person name="Harker D."/>
            <person name="Hoffmann L.V."/>
            <person name="Hovav R."/>
            <person name="Jones D.C."/>
            <person name="Lemke C."/>
            <person name="Mansoor S."/>
            <person name="ur Rahman M."/>
            <person name="Rainville L.N."/>
            <person name="Rambani A."/>
            <person name="Reddy U.K."/>
            <person name="Rong J.K."/>
            <person name="Saranga Y."/>
            <person name="Scheffler B.E."/>
            <person name="Scheffler J.A."/>
            <person name="Stelly D.M."/>
            <person name="Triplett B.A."/>
            <person name="Van Deynze A."/>
            <person name="Vaslin M.F."/>
            <person name="Waghmare V.N."/>
            <person name="Walford S.A."/>
            <person name="Wright R.J."/>
            <person name="Zaki E.A."/>
            <person name="Zhang T."/>
            <person name="Dennis E.S."/>
            <person name="Mayer K.F."/>
            <person name="Peterson D.G."/>
            <person name="Rokhsar D.S."/>
            <person name="Wang X."/>
            <person name="Schmutz J."/>
        </authorList>
    </citation>
    <scope>NUCLEOTIDE SEQUENCE [LARGE SCALE GENOMIC DNA]</scope>
</reference>
<name>A0A0D2VCC2_GOSRA</name>
<dbReference type="Gene3D" id="3.60.15.10">
    <property type="entry name" value="Ribonuclease Z/Hydroxyacylglutathione hydrolase-like"/>
    <property type="match status" value="1"/>
</dbReference>
<dbReference type="GO" id="GO:0050313">
    <property type="term" value="F:sulfur dioxygenase activity"/>
    <property type="evidence" value="ECO:0007669"/>
    <property type="project" value="TreeGrafter"/>
</dbReference>
<dbReference type="GO" id="GO:0005739">
    <property type="term" value="C:mitochondrion"/>
    <property type="evidence" value="ECO:0007669"/>
    <property type="project" value="TreeGrafter"/>
</dbReference>
<dbReference type="EMBL" id="CM001752">
    <property type="protein sequence ID" value="KJB80139.1"/>
    <property type="molecule type" value="Genomic_DNA"/>
</dbReference>
<dbReference type="PANTHER" id="PTHR43084">
    <property type="entry name" value="PERSULFIDE DIOXYGENASE ETHE1"/>
    <property type="match status" value="1"/>
</dbReference>
<evidence type="ECO:0000313" key="2">
    <source>
        <dbReference type="Proteomes" id="UP000032304"/>
    </source>
</evidence>
<dbReference type="PANTHER" id="PTHR43084:SF1">
    <property type="entry name" value="PERSULFIDE DIOXYGENASE ETHE1, MITOCHONDRIAL"/>
    <property type="match status" value="1"/>
</dbReference>
<dbReference type="Proteomes" id="UP000032304">
    <property type="component" value="Chromosome 13"/>
</dbReference>
<accession>A0A0D2VCC2</accession>